<name>A0A5E8CKB7_9ZZZZ</name>
<accession>A0A5E8CKB7</accession>
<dbReference type="AlphaFoldDB" id="A0A5E8CKB7"/>
<protein>
    <recommendedName>
        <fullName evidence="2">Lipocalin-like domain</fullName>
    </recommendedName>
</protein>
<evidence type="ECO:0008006" key="2">
    <source>
        <dbReference type="Google" id="ProtNLM"/>
    </source>
</evidence>
<dbReference type="Gene3D" id="2.40.128.20">
    <property type="match status" value="1"/>
</dbReference>
<sequence>MNFNILLFLGLIMLVKANNECPTVELQTNPEVNITEYIRASWYIQEQQINGYQSKDDLYCVIATYNIDNKSTVPFFGGTVFSVYNYANSDRVNGPSTNNSTVLCGRQRDSDHPEKLSVAPCFIPNLLSGPYWIIATNDNSENYEWSVISGGQPTVKVSNTTCTTKESGVNGSGLWILSREQILSVDKIQYIKKIMLTKGIAVSELLPVEHKGCTYEGAFIKD</sequence>
<dbReference type="PANTHER" id="PTHR10612:SF34">
    <property type="entry name" value="APOLIPOPROTEIN D"/>
    <property type="match status" value="1"/>
</dbReference>
<proteinExistence type="predicted"/>
<dbReference type="SUPFAM" id="SSF50814">
    <property type="entry name" value="Lipocalins"/>
    <property type="match status" value="1"/>
</dbReference>
<evidence type="ECO:0000313" key="1">
    <source>
        <dbReference type="EMBL" id="VVU95109.1"/>
    </source>
</evidence>
<gene>
    <name evidence="1" type="ORF">CPAV1605_834</name>
</gene>
<dbReference type="InterPro" id="IPR012674">
    <property type="entry name" value="Calycin"/>
</dbReference>
<reference evidence="1" key="1">
    <citation type="submission" date="2019-09" db="EMBL/GenBank/DDBJ databases">
        <authorList>
            <person name="Needham M D."/>
        </authorList>
    </citation>
    <scope>NUCLEOTIDE SEQUENCE</scope>
</reference>
<dbReference type="EMBL" id="CABVLZ010000003">
    <property type="protein sequence ID" value="VVU95109.1"/>
    <property type="molecule type" value="Genomic_DNA"/>
</dbReference>
<organism evidence="1">
    <name type="scientific">seawater metagenome</name>
    <dbReference type="NCBI Taxonomy" id="1561972"/>
    <lineage>
        <taxon>unclassified sequences</taxon>
        <taxon>metagenomes</taxon>
        <taxon>ecological metagenomes</taxon>
    </lineage>
</organism>
<dbReference type="PANTHER" id="PTHR10612">
    <property type="entry name" value="APOLIPOPROTEIN D"/>
    <property type="match status" value="1"/>
</dbReference>